<dbReference type="InterPro" id="IPR017871">
    <property type="entry name" value="ABC_transporter-like_CS"/>
</dbReference>
<dbReference type="Pfam" id="PF00005">
    <property type="entry name" value="ABC_tran"/>
    <property type="match status" value="1"/>
</dbReference>
<evidence type="ECO:0000256" key="5">
    <source>
        <dbReference type="SAM" id="MobiDB-lite"/>
    </source>
</evidence>
<dbReference type="PANTHER" id="PTHR43394">
    <property type="entry name" value="ATP-DEPENDENT PERMEASE MDL1, MITOCHONDRIAL"/>
    <property type="match status" value="1"/>
</dbReference>
<organism evidence="9 10">
    <name type="scientific">Paraoerskovia marina</name>
    <dbReference type="NCBI Taxonomy" id="545619"/>
    <lineage>
        <taxon>Bacteria</taxon>
        <taxon>Bacillati</taxon>
        <taxon>Actinomycetota</taxon>
        <taxon>Actinomycetes</taxon>
        <taxon>Micrococcales</taxon>
        <taxon>Cellulomonadaceae</taxon>
        <taxon>Paraoerskovia</taxon>
    </lineage>
</organism>
<keyword evidence="10" id="KW-1185">Reference proteome</keyword>
<dbReference type="CDD" id="cd07346">
    <property type="entry name" value="ABC_6TM_exporters"/>
    <property type="match status" value="1"/>
</dbReference>
<evidence type="ECO:0000313" key="10">
    <source>
        <dbReference type="Proteomes" id="UP000185663"/>
    </source>
</evidence>
<dbReference type="PROSITE" id="PS00211">
    <property type="entry name" value="ABC_TRANSPORTER_1"/>
    <property type="match status" value="1"/>
</dbReference>
<protein>
    <submittedName>
        <fullName evidence="9">ABC-type multidrug transport system, ATPase and permease component</fullName>
    </submittedName>
</protein>
<dbReference type="STRING" id="545619.SAMN04489860_2389"/>
<dbReference type="Pfam" id="PF00664">
    <property type="entry name" value="ABC_membrane"/>
    <property type="match status" value="1"/>
</dbReference>
<evidence type="ECO:0000256" key="3">
    <source>
        <dbReference type="ARBA" id="ARBA00022989"/>
    </source>
</evidence>
<dbReference type="GO" id="GO:0015421">
    <property type="term" value="F:ABC-type oligopeptide transporter activity"/>
    <property type="evidence" value="ECO:0007669"/>
    <property type="project" value="TreeGrafter"/>
</dbReference>
<feature type="transmembrane region" description="Helical" evidence="6">
    <location>
        <begin position="147"/>
        <end position="169"/>
    </location>
</feature>
<comment type="subcellular location">
    <subcellularLocation>
        <location evidence="1">Cell membrane</location>
        <topology evidence="1">Multi-pass membrane protein</topology>
    </subcellularLocation>
</comment>
<feature type="domain" description="ABC transmembrane type-1" evidence="8">
    <location>
        <begin position="37"/>
        <end position="318"/>
    </location>
</feature>
<sequence>MLVAVRALPLPDPGTPPLTGPIRLLWWQALRQKWILLTAIALGIVVFVCQAVQPYLLGRAIDEGLADGFGSALWGWAALLLAVGALLITASAIGHRFDVQCWMRGAFGMSQLVGRTVSESGDAITEELPTGEVVSAVANDSLRLAEIYAIAAQFIGSLSAYLVVAAIMLNQSVELGLIVVLGLPAVALVLSFLIKPLQQRQSAQREAAGRLTTLGADTVSGLRILRGIGGEQVFTDRYRVKSQEVRQAGVRVAGVQSLLDSLQVLLPGIFVAFVVYIGAMKAIAGEITPGELVAFYGYSAFLGWPLQIATQTLQVATRAHVAAKKLITVLRVEPAAGATPGTAPLPPAGSPLVDETSGLRLEPGRVVALVCEDPDASAAVATRLGRFDDAAELATPVRLGGTLLADLDHAELRGRVVVAEATPQLFSGTLSDELDVHGTATREALLAAITVADAHDVLSSVPDGLDGVLPEKGRSLSGGQRQRVALARAILTSPEILVLVEPTSAVDAHTEARIAVRLAEARAGRTTLIVTASPLVLGEVDEVAFLDGGVVATRGTHRELLDRPLDAPGGESAARYRAVVGRNLDADAAPETSDTHPGVTEGAR</sequence>
<dbReference type="SUPFAM" id="SSF52540">
    <property type="entry name" value="P-loop containing nucleoside triphosphate hydrolases"/>
    <property type="match status" value="1"/>
</dbReference>
<dbReference type="RefSeq" id="WP_083372644.1">
    <property type="nucleotide sequence ID" value="NZ_LT629776.1"/>
</dbReference>
<dbReference type="PROSITE" id="PS50893">
    <property type="entry name" value="ABC_TRANSPORTER_2"/>
    <property type="match status" value="1"/>
</dbReference>
<dbReference type="GO" id="GO:0005524">
    <property type="term" value="F:ATP binding"/>
    <property type="evidence" value="ECO:0007669"/>
    <property type="project" value="InterPro"/>
</dbReference>
<feature type="domain" description="ABC transporter" evidence="7">
    <location>
        <begin position="330"/>
        <end position="573"/>
    </location>
</feature>
<dbReference type="InterPro" id="IPR039421">
    <property type="entry name" value="Type_1_exporter"/>
</dbReference>
<dbReference type="PROSITE" id="PS50929">
    <property type="entry name" value="ABC_TM1F"/>
    <property type="match status" value="1"/>
</dbReference>
<feature type="transmembrane region" description="Helical" evidence="6">
    <location>
        <begin position="73"/>
        <end position="94"/>
    </location>
</feature>
<keyword evidence="4 6" id="KW-0472">Membrane</keyword>
<dbReference type="InterPro" id="IPR011527">
    <property type="entry name" value="ABC1_TM_dom"/>
</dbReference>
<feature type="region of interest" description="Disordered" evidence="5">
    <location>
        <begin position="585"/>
        <end position="604"/>
    </location>
</feature>
<dbReference type="GO" id="GO:0016887">
    <property type="term" value="F:ATP hydrolysis activity"/>
    <property type="evidence" value="ECO:0007669"/>
    <property type="project" value="InterPro"/>
</dbReference>
<dbReference type="InterPro" id="IPR036640">
    <property type="entry name" value="ABC1_TM_sf"/>
</dbReference>
<dbReference type="eggNOG" id="COG2274">
    <property type="taxonomic scope" value="Bacteria"/>
</dbReference>
<keyword evidence="3 6" id="KW-1133">Transmembrane helix</keyword>
<dbReference type="Proteomes" id="UP000185663">
    <property type="component" value="Chromosome I"/>
</dbReference>
<dbReference type="InterPro" id="IPR027417">
    <property type="entry name" value="P-loop_NTPase"/>
</dbReference>
<proteinExistence type="predicted"/>
<dbReference type="GO" id="GO:0005886">
    <property type="term" value="C:plasma membrane"/>
    <property type="evidence" value="ECO:0007669"/>
    <property type="project" value="UniProtKB-SubCell"/>
</dbReference>
<evidence type="ECO:0000313" key="9">
    <source>
        <dbReference type="EMBL" id="SDS79602.1"/>
    </source>
</evidence>
<evidence type="ECO:0000256" key="4">
    <source>
        <dbReference type="ARBA" id="ARBA00023136"/>
    </source>
</evidence>
<dbReference type="Gene3D" id="1.20.1560.10">
    <property type="entry name" value="ABC transporter type 1, transmembrane domain"/>
    <property type="match status" value="1"/>
</dbReference>
<dbReference type="SUPFAM" id="SSF90123">
    <property type="entry name" value="ABC transporter transmembrane region"/>
    <property type="match status" value="1"/>
</dbReference>
<gene>
    <name evidence="9" type="ORF">SAMN04489860_2389</name>
</gene>
<evidence type="ECO:0000259" key="8">
    <source>
        <dbReference type="PROSITE" id="PS50929"/>
    </source>
</evidence>
<dbReference type="InterPro" id="IPR003439">
    <property type="entry name" value="ABC_transporter-like_ATP-bd"/>
</dbReference>
<accession>A0A1H1V4F5</accession>
<evidence type="ECO:0000256" key="6">
    <source>
        <dbReference type="SAM" id="Phobius"/>
    </source>
</evidence>
<dbReference type="EMBL" id="LT629776">
    <property type="protein sequence ID" value="SDS79602.1"/>
    <property type="molecule type" value="Genomic_DNA"/>
</dbReference>
<evidence type="ECO:0000259" key="7">
    <source>
        <dbReference type="PROSITE" id="PS50893"/>
    </source>
</evidence>
<dbReference type="Gene3D" id="3.40.50.300">
    <property type="entry name" value="P-loop containing nucleotide triphosphate hydrolases"/>
    <property type="match status" value="1"/>
</dbReference>
<reference evidence="9 10" key="1">
    <citation type="submission" date="2016-10" db="EMBL/GenBank/DDBJ databases">
        <authorList>
            <person name="de Groot N.N."/>
        </authorList>
    </citation>
    <scope>NUCLEOTIDE SEQUENCE [LARGE SCALE GENOMIC DNA]</scope>
    <source>
        <strain evidence="9 10">DSM 22126</strain>
    </source>
</reference>
<evidence type="ECO:0000256" key="2">
    <source>
        <dbReference type="ARBA" id="ARBA00022692"/>
    </source>
</evidence>
<keyword evidence="2 6" id="KW-0812">Transmembrane</keyword>
<feature type="transmembrane region" description="Helical" evidence="6">
    <location>
        <begin position="264"/>
        <end position="284"/>
    </location>
</feature>
<dbReference type="AlphaFoldDB" id="A0A1H1V4F5"/>
<feature type="transmembrane region" description="Helical" evidence="6">
    <location>
        <begin position="34"/>
        <end position="53"/>
    </location>
</feature>
<feature type="transmembrane region" description="Helical" evidence="6">
    <location>
        <begin position="175"/>
        <end position="194"/>
    </location>
</feature>
<dbReference type="OrthoDB" id="4966664at2"/>
<name>A0A1H1V4F5_9CELL</name>
<evidence type="ECO:0000256" key="1">
    <source>
        <dbReference type="ARBA" id="ARBA00004651"/>
    </source>
</evidence>
<dbReference type="PANTHER" id="PTHR43394:SF1">
    <property type="entry name" value="ATP-BINDING CASSETTE SUB-FAMILY B MEMBER 10, MITOCHONDRIAL"/>
    <property type="match status" value="1"/>
</dbReference>